<evidence type="ECO:0000313" key="1">
    <source>
        <dbReference type="EMBL" id="TSK17988.1"/>
    </source>
</evidence>
<proteinExistence type="predicted"/>
<reference evidence="1 2" key="1">
    <citation type="journal article" date="2019" name="Genome Biol. Evol.">
        <title>Whole-Genome Sequencing of the Giant Devil Catfish, Bagarius yarrelli.</title>
        <authorList>
            <person name="Jiang W."/>
            <person name="Lv Y."/>
            <person name="Cheng L."/>
            <person name="Yang K."/>
            <person name="Chao B."/>
            <person name="Wang X."/>
            <person name="Li Y."/>
            <person name="Pan X."/>
            <person name="You X."/>
            <person name="Zhang Y."/>
            <person name="Yang J."/>
            <person name="Li J."/>
            <person name="Zhang X."/>
            <person name="Liu S."/>
            <person name="Sun C."/>
            <person name="Yang J."/>
            <person name="Shi Q."/>
        </authorList>
    </citation>
    <scope>NUCLEOTIDE SEQUENCE [LARGE SCALE GENOMIC DNA]</scope>
    <source>
        <strain evidence="1">JWS20170419001</strain>
        <tissue evidence="1">Muscle</tissue>
    </source>
</reference>
<dbReference type="EMBL" id="VCAZ01000004">
    <property type="protein sequence ID" value="TSK17988.1"/>
    <property type="molecule type" value="Genomic_DNA"/>
</dbReference>
<comment type="caution">
    <text evidence="1">The sequence shown here is derived from an EMBL/GenBank/DDBJ whole genome shotgun (WGS) entry which is preliminary data.</text>
</comment>
<accession>A0A556TKW9</accession>
<name>A0A556TKW9_BAGYA</name>
<gene>
    <name evidence="1" type="ORF">Baya_1368</name>
</gene>
<evidence type="ECO:0000313" key="2">
    <source>
        <dbReference type="Proteomes" id="UP000319801"/>
    </source>
</evidence>
<protein>
    <submittedName>
        <fullName evidence="1">Uncharacterized protein</fullName>
    </submittedName>
</protein>
<dbReference type="AlphaFoldDB" id="A0A556TKW9"/>
<dbReference type="Proteomes" id="UP000319801">
    <property type="component" value="Unassembled WGS sequence"/>
</dbReference>
<keyword evidence="2" id="KW-1185">Reference proteome</keyword>
<sequence>MAKMNKATKIALVTGEIRDCMSAAQTRAVLESRTHASRRYAARSQSAASAWARAETRCDVFVLQSNGQRARGRSEIGKKLKYASLAHPVRTASSGVQMTYRFNLLFQNVIESMMCHVRDSALKSLLRLPVVAELYPQWLKLLTLLDDNLPEGLFAWIANSKQVILSLLEKLMELLDLAEAEKQS</sequence>
<organism evidence="1 2">
    <name type="scientific">Bagarius yarrelli</name>
    <name type="common">Goonch</name>
    <name type="synonym">Bagrus yarrelli</name>
    <dbReference type="NCBI Taxonomy" id="175774"/>
    <lineage>
        <taxon>Eukaryota</taxon>
        <taxon>Metazoa</taxon>
        <taxon>Chordata</taxon>
        <taxon>Craniata</taxon>
        <taxon>Vertebrata</taxon>
        <taxon>Euteleostomi</taxon>
        <taxon>Actinopterygii</taxon>
        <taxon>Neopterygii</taxon>
        <taxon>Teleostei</taxon>
        <taxon>Ostariophysi</taxon>
        <taxon>Siluriformes</taxon>
        <taxon>Sisoridae</taxon>
        <taxon>Sisorinae</taxon>
        <taxon>Bagarius</taxon>
    </lineage>
</organism>